<proteinExistence type="predicted"/>
<dbReference type="OrthoDB" id="9182343at2"/>
<name>A0A656Z7W3_9PROT</name>
<evidence type="ECO:0000313" key="2">
    <source>
        <dbReference type="Proteomes" id="UP000243416"/>
    </source>
</evidence>
<dbReference type="EMBL" id="LFZK01000001">
    <property type="protein sequence ID" value="KYC29114.1"/>
    <property type="molecule type" value="Genomic_DNA"/>
</dbReference>
<reference evidence="1 2" key="1">
    <citation type="journal article" date="2016" name="ISME J.">
        <title>Integrated multi-omics analyses reveal the biochemical mechanisms and phylogenetic relevance of anaerobic androgen biodegradation in the environment.</title>
        <authorList>
            <person name="Yang F.C."/>
            <person name="Chen Y.L."/>
            <person name="Tang S.L."/>
            <person name="Yu C.P."/>
            <person name="Wang P.H."/>
            <person name="Ismail W."/>
            <person name="Wang C.H."/>
            <person name="Ding J.Y."/>
            <person name="Yang C.Y."/>
            <person name="Yang C.Y."/>
            <person name="Chiang Y.R."/>
        </authorList>
    </citation>
    <scope>NUCLEOTIDE SEQUENCE [LARGE SCALE GENOMIC DNA]</scope>
    <source>
        <strain evidence="1 2">DSM 13999</strain>
    </source>
</reference>
<evidence type="ECO:0000313" key="1">
    <source>
        <dbReference type="EMBL" id="KYC29114.1"/>
    </source>
</evidence>
<dbReference type="AlphaFoldDB" id="A0A656Z7W3"/>
<gene>
    <name evidence="1" type="ORF">ACY05_00595</name>
</gene>
<organism evidence="1 2">
    <name type="scientific">Sterolibacterium denitrificans</name>
    <dbReference type="NCBI Taxonomy" id="157592"/>
    <lineage>
        <taxon>Bacteria</taxon>
        <taxon>Pseudomonadati</taxon>
        <taxon>Pseudomonadota</taxon>
        <taxon>Betaproteobacteria</taxon>
        <taxon>Nitrosomonadales</taxon>
        <taxon>Sterolibacteriaceae</taxon>
        <taxon>Sterolibacterium</taxon>
    </lineage>
</organism>
<comment type="caution">
    <text evidence="1">The sequence shown here is derived from an EMBL/GenBank/DDBJ whole genome shotgun (WGS) entry which is preliminary data.</text>
</comment>
<dbReference type="RefSeq" id="WP_067169364.1">
    <property type="nucleotide sequence ID" value="NZ_LFZK01000001.1"/>
</dbReference>
<keyword evidence="2" id="KW-1185">Reference proteome</keyword>
<dbReference type="Proteomes" id="UP000243416">
    <property type="component" value="Unassembled WGS sequence"/>
</dbReference>
<accession>A0A656Z7W3</accession>
<sequence length="63" mass="7003">MASEECRSLQHDESVVAGMAATIFGALIQKIDLYPANEDELIDRSVGIAIKLVSRTEKRLKRD</sequence>
<protein>
    <submittedName>
        <fullName evidence="1">Uncharacterized protein</fullName>
    </submittedName>
</protein>